<dbReference type="SUPFAM" id="SSF55550">
    <property type="entry name" value="SH2 domain"/>
    <property type="match status" value="2"/>
</dbReference>
<feature type="domain" description="SH2" evidence="4">
    <location>
        <begin position="354"/>
        <end position="426"/>
    </location>
</feature>
<evidence type="ECO:0000259" key="4">
    <source>
        <dbReference type="PROSITE" id="PS50001"/>
    </source>
</evidence>
<proteinExistence type="predicted"/>
<dbReference type="CDD" id="cd00173">
    <property type="entry name" value="SH2"/>
    <property type="match status" value="2"/>
</dbReference>
<dbReference type="PANTHER" id="PTHR10155:SF0">
    <property type="entry name" value="SUPPRESSOR OF CYTOKINE SIGNALING AT 36E, ISOFORM D"/>
    <property type="match status" value="1"/>
</dbReference>
<dbReference type="GO" id="GO:0046935">
    <property type="term" value="F:1-phosphatidylinositol-3-kinase regulator activity"/>
    <property type="evidence" value="ECO:0007669"/>
    <property type="project" value="TreeGrafter"/>
</dbReference>
<name>A0A7M5V3F1_9CNID</name>
<dbReference type="OrthoDB" id="67310at2759"/>
<evidence type="ECO:0000256" key="3">
    <source>
        <dbReference type="SAM" id="MobiDB-lite"/>
    </source>
</evidence>
<dbReference type="PRINTS" id="PR00401">
    <property type="entry name" value="SH2DOMAIN"/>
</dbReference>
<evidence type="ECO:0000256" key="2">
    <source>
        <dbReference type="PROSITE-ProRule" id="PRU00191"/>
    </source>
</evidence>
<dbReference type="Proteomes" id="UP000594262">
    <property type="component" value="Unplaced"/>
</dbReference>
<feature type="domain" description="SH2" evidence="4">
    <location>
        <begin position="202"/>
        <end position="291"/>
    </location>
</feature>
<dbReference type="AlphaFoldDB" id="A0A7M5V3F1"/>
<dbReference type="Gene3D" id="3.30.505.10">
    <property type="entry name" value="SH2 domain"/>
    <property type="match status" value="2"/>
</dbReference>
<evidence type="ECO:0000256" key="1">
    <source>
        <dbReference type="ARBA" id="ARBA00022999"/>
    </source>
</evidence>
<dbReference type="EnsemblMetazoa" id="CLYHEMT002774.1">
    <property type="protein sequence ID" value="CLYHEMP002774.1"/>
    <property type="gene ID" value="CLYHEMG002774"/>
</dbReference>
<keyword evidence="1 2" id="KW-0727">SH2 domain</keyword>
<sequence length="456" mass="52876">MSNKKFQYSSLKELDEVAKKFVIRFVEDWERILKVLVEVHEAGKKHNKEGRLEDAYICMKKYCLLREYSKNYYKKEFNEKNDKEAEKLRKSLRDKLTKRYEEQRRNFSKECDELMKKNPNMQIFFADSSQKKPIENPSATRDALSSTHNPNTPPPPITPRSPEMPVDVAAGEGEVYTSYVAGQSQSDYQEIDPLFRAKKLQWYHPKITKEETETILKDQPPGSYLLRDSSIKDNFTLSVRVEGEVTHVRIRNEDDMVCEVEEQLENIKLKHPNFKTTPVQLIYSTKLDNPPKGSGGASQEKAPSYESMHELDLDRDAMQQTFGYISETLSSSFEIGEPEPQITNTSSHKDFNDYHYPDIDEITANMLLRDKHHGQFLVRNDKTKPDGNYILSIRKIDGSCQHLEFTPVGNYEVDSDPQNQFSKVTECQHIEDAISQFFDKYKTPMTPLRKSVSASH</sequence>
<reference evidence="5" key="1">
    <citation type="submission" date="2021-01" db="UniProtKB">
        <authorList>
            <consortium name="EnsemblMetazoa"/>
        </authorList>
    </citation>
    <scope>IDENTIFICATION</scope>
</reference>
<protein>
    <recommendedName>
        <fullName evidence="4">SH2 domain-containing protein</fullName>
    </recommendedName>
</protein>
<dbReference type="PANTHER" id="PTHR10155">
    <property type="entry name" value="PHOSPHATIDYLINOSITOL 3-KINASE REGULATORY SUBUNIT"/>
    <property type="match status" value="1"/>
</dbReference>
<dbReference type="Pfam" id="PF00017">
    <property type="entry name" value="SH2"/>
    <property type="match status" value="2"/>
</dbReference>
<organism evidence="5 6">
    <name type="scientific">Clytia hemisphaerica</name>
    <dbReference type="NCBI Taxonomy" id="252671"/>
    <lineage>
        <taxon>Eukaryota</taxon>
        <taxon>Metazoa</taxon>
        <taxon>Cnidaria</taxon>
        <taxon>Hydrozoa</taxon>
        <taxon>Hydroidolina</taxon>
        <taxon>Leptothecata</taxon>
        <taxon>Obeliida</taxon>
        <taxon>Clytiidae</taxon>
        <taxon>Clytia</taxon>
    </lineage>
</organism>
<dbReference type="SMART" id="SM00252">
    <property type="entry name" value="SH2"/>
    <property type="match status" value="1"/>
</dbReference>
<dbReference type="InterPro" id="IPR000980">
    <property type="entry name" value="SH2"/>
</dbReference>
<dbReference type="GO" id="GO:0005942">
    <property type="term" value="C:phosphatidylinositol 3-kinase complex"/>
    <property type="evidence" value="ECO:0007669"/>
    <property type="project" value="TreeGrafter"/>
</dbReference>
<dbReference type="InterPro" id="IPR036860">
    <property type="entry name" value="SH2_dom_sf"/>
</dbReference>
<dbReference type="PROSITE" id="PS50001">
    <property type="entry name" value="SH2"/>
    <property type="match status" value="2"/>
</dbReference>
<accession>A0A7M5V3F1</accession>
<dbReference type="GO" id="GO:0046854">
    <property type="term" value="P:phosphatidylinositol phosphate biosynthetic process"/>
    <property type="evidence" value="ECO:0007669"/>
    <property type="project" value="TreeGrafter"/>
</dbReference>
<evidence type="ECO:0000313" key="5">
    <source>
        <dbReference type="EnsemblMetazoa" id="CLYHEMP002774.1"/>
    </source>
</evidence>
<feature type="region of interest" description="Disordered" evidence="3">
    <location>
        <begin position="127"/>
        <end position="165"/>
    </location>
</feature>
<evidence type="ECO:0000313" key="6">
    <source>
        <dbReference type="Proteomes" id="UP000594262"/>
    </source>
</evidence>
<keyword evidence="6" id="KW-1185">Reference proteome</keyword>